<protein>
    <submittedName>
        <fullName evidence="2">Uncharacterized protein</fullName>
    </submittedName>
</protein>
<proteinExistence type="predicted"/>
<dbReference type="EMBL" id="QZAA01000080">
    <property type="protein sequence ID" value="RQD77167.1"/>
    <property type="molecule type" value="Genomic_DNA"/>
</dbReference>
<keyword evidence="1" id="KW-0812">Transmembrane</keyword>
<name>A0A424YGM6_9FIRM</name>
<evidence type="ECO:0000256" key="1">
    <source>
        <dbReference type="SAM" id="Phobius"/>
    </source>
</evidence>
<keyword evidence="1" id="KW-0472">Membrane</keyword>
<dbReference type="Proteomes" id="UP000285138">
    <property type="component" value="Unassembled WGS sequence"/>
</dbReference>
<organism evidence="2 3">
    <name type="scientific">Candidatus Syntrophonatronum acetioxidans</name>
    <dbReference type="NCBI Taxonomy" id="1795816"/>
    <lineage>
        <taxon>Bacteria</taxon>
        <taxon>Bacillati</taxon>
        <taxon>Bacillota</taxon>
        <taxon>Clostridia</taxon>
        <taxon>Eubacteriales</taxon>
        <taxon>Syntrophomonadaceae</taxon>
        <taxon>Candidatus Syntrophonatronum</taxon>
    </lineage>
</organism>
<sequence>MKNILAKGFVFNLIILVVLVISITPVSAHRMIVEPVEEGVVTVYYEGGQLARRAEVVVYDKEDNELARGGLDEEGKFEYPLDQEAALIVADDGMGHQAEYQVGEEVGGELPRGITVASVLLVFGLIAGIFQYRVKKKEARG</sequence>
<keyword evidence="1" id="KW-1133">Transmembrane helix</keyword>
<feature type="transmembrane region" description="Helical" evidence="1">
    <location>
        <begin position="113"/>
        <end position="132"/>
    </location>
</feature>
<evidence type="ECO:0000313" key="3">
    <source>
        <dbReference type="Proteomes" id="UP000285138"/>
    </source>
</evidence>
<accession>A0A424YGM6</accession>
<evidence type="ECO:0000313" key="2">
    <source>
        <dbReference type="EMBL" id="RQD77167.1"/>
    </source>
</evidence>
<reference evidence="2 3" key="1">
    <citation type="submission" date="2018-08" db="EMBL/GenBank/DDBJ databases">
        <title>The metabolism and importance of syntrophic acetate oxidation coupled to methane or sulfide production in haloalkaline environments.</title>
        <authorList>
            <person name="Timmers P.H.A."/>
            <person name="Vavourakis C.D."/>
            <person name="Sorokin D.Y."/>
            <person name="Sinninghe Damste J.S."/>
            <person name="Muyzer G."/>
            <person name="Stams A.J.M."/>
            <person name="Plugge C.M."/>
        </authorList>
    </citation>
    <scope>NUCLEOTIDE SEQUENCE [LARGE SCALE GENOMIC DNA]</scope>
    <source>
        <strain evidence="2">MSAO_Bac1</strain>
    </source>
</reference>
<gene>
    <name evidence="2" type="ORF">D5R97_02990</name>
</gene>
<comment type="caution">
    <text evidence="2">The sequence shown here is derived from an EMBL/GenBank/DDBJ whole genome shotgun (WGS) entry which is preliminary data.</text>
</comment>
<dbReference type="AlphaFoldDB" id="A0A424YGM6"/>